<evidence type="ECO:0000313" key="1">
    <source>
        <dbReference type="EMBL" id="KAK3236470.1"/>
    </source>
</evidence>
<dbReference type="InterPro" id="IPR012334">
    <property type="entry name" value="Pectin_lyas_fold"/>
</dbReference>
<sequence>MQGTAHGLAQVVFGACKERSKVGAGLVLSAGDVVLKNSWLTYNVGTWGLLYISGQDSFVHFENMQVTHNRAVGGTIVYCEVCHDTFFLNTTMKANFADTDGGMLMLENFAGDVLIHNSVIQGNSARSEGGVIYAITSTQKQSNLAVHVFNSVIYNNSAANGGFIYASFHAMRLLNLTSSVFQANRVREPCRPLRSPCLDRQRKSCASRAHVLLGQSLQPHRPP</sequence>
<keyword evidence="2" id="KW-1185">Reference proteome</keyword>
<dbReference type="AlphaFoldDB" id="A0AAE0ERS5"/>
<dbReference type="Gene3D" id="2.160.20.10">
    <property type="entry name" value="Single-stranded right-handed beta-helix, Pectin lyase-like"/>
    <property type="match status" value="1"/>
</dbReference>
<proteinExistence type="predicted"/>
<comment type="caution">
    <text evidence="1">The sequence shown here is derived from an EMBL/GenBank/DDBJ whole genome shotgun (WGS) entry which is preliminary data.</text>
</comment>
<dbReference type="EMBL" id="LGRX02035021">
    <property type="protein sequence ID" value="KAK3236470.1"/>
    <property type="molecule type" value="Genomic_DNA"/>
</dbReference>
<protein>
    <recommendedName>
        <fullName evidence="3">Right handed beta helix domain-containing protein</fullName>
    </recommendedName>
</protein>
<dbReference type="Proteomes" id="UP001190700">
    <property type="component" value="Unassembled WGS sequence"/>
</dbReference>
<evidence type="ECO:0008006" key="3">
    <source>
        <dbReference type="Google" id="ProtNLM"/>
    </source>
</evidence>
<dbReference type="SUPFAM" id="SSF51126">
    <property type="entry name" value="Pectin lyase-like"/>
    <property type="match status" value="1"/>
</dbReference>
<evidence type="ECO:0000313" key="2">
    <source>
        <dbReference type="Proteomes" id="UP001190700"/>
    </source>
</evidence>
<gene>
    <name evidence="1" type="ORF">CYMTET_53394</name>
</gene>
<organism evidence="1 2">
    <name type="scientific">Cymbomonas tetramitiformis</name>
    <dbReference type="NCBI Taxonomy" id="36881"/>
    <lineage>
        <taxon>Eukaryota</taxon>
        <taxon>Viridiplantae</taxon>
        <taxon>Chlorophyta</taxon>
        <taxon>Pyramimonadophyceae</taxon>
        <taxon>Pyramimonadales</taxon>
        <taxon>Pyramimonadaceae</taxon>
        <taxon>Cymbomonas</taxon>
    </lineage>
</organism>
<accession>A0AAE0ERS5</accession>
<name>A0AAE0ERS5_9CHLO</name>
<reference evidence="1 2" key="1">
    <citation type="journal article" date="2015" name="Genome Biol. Evol.">
        <title>Comparative Genomics of a Bacterivorous Green Alga Reveals Evolutionary Causalities and Consequences of Phago-Mixotrophic Mode of Nutrition.</title>
        <authorList>
            <person name="Burns J.A."/>
            <person name="Paasch A."/>
            <person name="Narechania A."/>
            <person name="Kim E."/>
        </authorList>
    </citation>
    <scope>NUCLEOTIDE SEQUENCE [LARGE SCALE GENOMIC DNA]</scope>
    <source>
        <strain evidence="1 2">PLY_AMNH</strain>
    </source>
</reference>
<dbReference type="InterPro" id="IPR011050">
    <property type="entry name" value="Pectin_lyase_fold/virulence"/>
</dbReference>